<dbReference type="GO" id="GO:0005874">
    <property type="term" value="C:microtubule"/>
    <property type="evidence" value="ECO:0007669"/>
    <property type="project" value="InterPro"/>
</dbReference>
<name>A0A3B4YUA1_SERLL</name>
<proteinExistence type="predicted"/>
<reference evidence="1" key="1">
    <citation type="submission" date="2025-08" db="UniProtKB">
        <authorList>
            <consortium name="Ensembl"/>
        </authorList>
    </citation>
    <scope>IDENTIFICATION</scope>
</reference>
<dbReference type="InterPro" id="IPR026708">
    <property type="entry name" value="CSPP1"/>
</dbReference>
<evidence type="ECO:0008006" key="3">
    <source>
        <dbReference type="Google" id="ProtNLM"/>
    </source>
</evidence>
<dbReference type="GO" id="GO:0000922">
    <property type="term" value="C:spindle pole"/>
    <property type="evidence" value="ECO:0007669"/>
    <property type="project" value="InterPro"/>
</dbReference>
<dbReference type="GO" id="GO:0005813">
    <property type="term" value="C:centrosome"/>
    <property type="evidence" value="ECO:0007669"/>
    <property type="project" value="InterPro"/>
</dbReference>
<dbReference type="AlphaFoldDB" id="A0A3B4YUA1"/>
<dbReference type="PANTHER" id="PTHR21616:SF2">
    <property type="entry name" value="CENTROSOME AND SPINDLE POLE-ASSOCIATED PROTEIN 1"/>
    <property type="match status" value="1"/>
</dbReference>
<dbReference type="Ensembl" id="ENSSLDT00000032710.1">
    <property type="protein sequence ID" value="ENSSLDP00000031801.1"/>
    <property type="gene ID" value="ENSSLDG00000024423.1"/>
</dbReference>
<reference evidence="1" key="2">
    <citation type="submission" date="2025-09" db="UniProtKB">
        <authorList>
            <consortium name="Ensembl"/>
        </authorList>
    </citation>
    <scope>IDENTIFICATION</scope>
</reference>
<dbReference type="PANTHER" id="PTHR21616">
    <property type="entry name" value="CENTROSOME SPINDLE POLE ASSOCIATED PROTEIN"/>
    <property type="match status" value="1"/>
</dbReference>
<evidence type="ECO:0000313" key="1">
    <source>
        <dbReference type="Ensembl" id="ENSSLDP00000031801.1"/>
    </source>
</evidence>
<dbReference type="Proteomes" id="UP000261360">
    <property type="component" value="Unplaced"/>
</dbReference>
<dbReference type="STRING" id="1841481.ENSSLDP00000031801"/>
<dbReference type="GO" id="GO:0032467">
    <property type="term" value="P:positive regulation of cytokinesis"/>
    <property type="evidence" value="ECO:0007669"/>
    <property type="project" value="InterPro"/>
</dbReference>
<dbReference type="GeneTree" id="ENSGT00940000177201"/>
<organism evidence="1 2">
    <name type="scientific">Seriola lalandi dorsalis</name>
    <dbReference type="NCBI Taxonomy" id="1841481"/>
    <lineage>
        <taxon>Eukaryota</taxon>
        <taxon>Metazoa</taxon>
        <taxon>Chordata</taxon>
        <taxon>Craniata</taxon>
        <taxon>Vertebrata</taxon>
        <taxon>Euteleostomi</taxon>
        <taxon>Actinopterygii</taxon>
        <taxon>Neopterygii</taxon>
        <taxon>Teleostei</taxon>
        <taxon>Neoteleostei</taxon>
        <taxon>Acanthomorphata</taxon>
        <taxon>Carangaria</taxon>
        <taxon>Carangiformes</taxon>
        <taxon>Carangidae</taxon>
        <taxon>Seriola</taxon>
    </lineage>
</organism>
<accession>A0A3B4YUA1</accession>
<sequence length="219" mass="25415">MDDELENFIRERKARVAEDKASLDQDPPYMEIKVCLHDDSCVSTVKENIPPKSIAQGKGTSSSVGLPLGVEYERKKQRLQHELRMDYRRYMAQQHLLGDQTGVLPKQRPSSWRDAATLTEDNMGLQRALRLAEVKTLYPEEEEEQLSLTPRLHDRLGRPVDQDSEEEEYFKEELELMEGRRCRHMGIEASYPKRRTNKTDGRFVGEINHCVFVCMLSMS</sequence>
<keyword evidence="2" id="KW-1185">Reference proteome</keyword>
<evidence type="ECO:0000313" key="2">
    <source>
        <dbReference type="Proteomes" id="UP000261360"/>
    </source>
</evidence>
<protein>
    <recommendedName>
        <fullName evidence="3">Centrosome and spindle pole associated protein 1a</fullName>
    </recommendedName>
</protein>